<feature type="domain" description="Ricin B lectin" evidence="2">
    <location>
        <begin position="27"/>
        <end position="159"/>
    </location>
</feature>
<sequence length="159" mass="17218">MRVFSRFASVVAAAALVLTSLAVPASAAPLVRYRTGLHFGLCLDVRGGAGASGQDMQLWHCGEVPGQRWEKRGEQLASDLNRGLCLDVRGGIGAAGQDVQLWRCGNIAGQRWVRDGLLLRSGLNYHLCLDVRGGSGKPDQDVQLWTCDSNNAAQHWYEV</sequence>
<evidence type="ECO:0000313" key="3">
    <source>
        <dbReference type="EMBL" id="GAA4004730.1"/>
    </source>
</evidence>
<gene>
    <name evidence="3" type="ORF">GCM10022247_27230</name>
</gene>
<dbReference type="EMBL" id="BAABAL010000008">
    <property type="protein sequence ID" value="GAA4004730.1"/>
    <property type="molecule type" value="Genomic_DNA"/>
</dbReference>
<dbReference type="CDD" id="cd00161">
    <property type="entry name" value="beta-trefoil_Ricin-like"/>
    <property type="match status" value="1"/>
</dbReference>
<accession>A0ABP7S081</accession>
<protein>
    <recommendedName>
        <fullName evidence="2">Ricin B lectin domain-containing protein</fullName>
    </recommendedName>
</protein>
<feature type="chain" id="PRO_5045981946" description="Ricin B lectin domain-containing protein" evidence="1">
    <location>
        <begin position="28"/>
        <end position="159"/>
    </location>
</feature>
<name>A0ABP7S081_9PSEU</name>
<dbReference type="Gene3D" id="2.80.10.50">
    <property type="match status" value="2"/>
</dbReference>
<dbReference type="RefSeq" id="WP_344874511.1">
    <property type="nucleotide sequence ID" value="NZ_BAABAL010000008.1"/>
</dbReference>
<dbReference type="PROSITE" id="PS50231">
    <property type="entry name" value="RICIN_B_LECTIN"/>
    <property type="match status" value="1"/>
</dbReference>
<organism evidence="3 4">
    <name type="scientific">Allokutzneria multivorans</name>
    <dbReference type="NCBI Taxonomy" id="1142134"/>
    <lineage>
        <taxon>Bacteria</taxon>
        <taxon>Bacillati</taxon>
        <taxon>Actinomycetota</taxon>
        <taxon>Actinomycetes</taxon>
        <taxon>Pseudonocardiales</taxon>
        <taxon>Pseudonocardiaceae</taxon>
        <taxon>Allokutzneria</taxon>
    </lineage>
</organism>
<keyword evidence="1" id="KW-0732">Signal</keyword>
<proteinExistence type="predicted"/>
<evidence type="ECO:0000256" key="1">
    <source>
        <dbReference type="SAM" id="SignalP"/>
    </source>
</evidence>
<feature type="signal peptide" evidence="1">
    <location>
        <begin position="1"/>
        <end position="27"/>
    </location>
</feature>
<dbReference type="SMART" id="SM00458">
    <property type="entry name" value="RICIN"/>
    <property type="match status" value="1"/>
</dbReference>
<keyword evidence="4" id="KW-1185">Reference proteome</keyword>
<dbReference type="InterPro" id="IPR035992">
    <property type="entry name" value="Ricin_B-like_lectins"/>
</dbReference>
<reference evidence="4" key="1">
    <citation type="journal article" date="2019" name="Int. J. Syst. Evol. Microbiol.">
        <title>The Global Catalogue of Microorganisms (GCM) 10K type strain sequencing project: providing services to taxonomists for standard genome sequencing and annotation.</title>
        <authorList>
            <consortium name="The Broad Institute Genomics Platform"/>
            <consortium name="The Broad Institute Genome Sequencing Center for Infectious Disease"/>
            <person name="Wu L."/>
            <person name="Ma J."/>
        </authorList>
    </citation>
    <scope>NUCLEOTIDE SEQUENCE [LARGE SCALE GENOMIC DNA]</scope>
    <source>
        <strain evidence="4">JCM 17342</strain>
    </source>
</reference>
<comment type="caution">
    <text evidence="3">The sequence shown here is derived from an EMBL/GenBank/DDBJ whole genome shotgun (WGS) entry which is preliminary data.</text>
</comment>
<dbReference type="InterPro" id="IPR000772">
    <property type="entry name" value="Ricin_B_lectin"/>
</dbReference>
<evidence type="ECO:0000313" key="4">
    <source>
        <dbReference type="Proteomes" id="UP001501747"/>
    </source>
</evidence>
<evidence type="ECO:0000259" key="2">
    <source>
        <dbReference type="SMART" id="SM00458"/>
    </source>
</evidence>
<dbReference type="SUPFAM" id="SSF50370">
    <property type="entry name" value="Ricin B-like lectins"/>
    <property type="match status" value="1"/>
</dbReference>
<dbReference type="Pfam" id="PF00652">
    <property type="entry name" value="Ricin_B_lectin"/>
    <property type="match status" value="1"/>
</dbReference>
<dbReference type="Proteomes" id="UP001501747">
    <property type="component" value="Unassembled WGS sequence"/>
</dbReference>